<feature type="region of interest" description="Disordered" evidence="6">
    <location>
        <begin position="1"/>
        <end position="27"/>
    </location>
</feature>
<comment type="caution">
    <text evidence="8">The sequence shown here is derived from an EMBL/GenBank/DDBJ whole genome shotgun (WGS) entry which is preliminary data.</text>
</comment>
<dbReference type="Proteomes" id="UP001150238">
    <property type="component" value="Unassembled WGS sequence"/>
</dbReference>
<dbReference type="InterPro" id="IPR001138">
    <property type="entry name" value="Zn2Cys6_DnaBD"/>
</dbReference>
<feature type="region of interest" description="Disordered" evidence="6">
    <location>
        <begin position="594"/>
        <end position="621"/>
    </location>
</feature>
<dbReference type="PANTHER" id="PTHR31845:SF17">
    <property type="entry name" value="ZN(II)2CYS6 TRANSCRIPTION FACTOR (EUROFUNG)"/>
    <property type="match status" value="1"/>
</dbReference>
<keyword evidence="2" id="KW-0805">Transcription regulation</keyword>
<evidence type="ECO:0000313" key="8">
    <source>
        <dbReference type="EMBL" id="KAJ4465168.1"/>
    </source>
</evidence>
<dbReference type="SMART" id="SM00066">
    <property type="entry name" value="GAL4"/>
    <property type="match status" value="1"/>
</dbReference>
<evidence type="ECO:0000256" key="3">
    <source>
        <dbReference type="ARBA" id="ARBA00023125"/>
    </source>
</evidence>
<organism evidence="8 9">
    <name type="scientific">Lentinula lateritia</name>
    <dbReference type="NCBI Taxonomy" id="40482"/>
    <lineage>
        <taxon>Eukaryota</taxon>
        <taxon>Fungi</taxon>
        <taxon>Dikarya</taxon>
        <taxon>Basidiomycota</taxon>
        <taxon>Agaricomycotina</taxon>
        <taxon>Agaricomycetes</taxon>
        <taxon>Agaricomycetidae</taxon>
        <taxon>Agaricales</taxon>
        <taxon>Marasmiineae</taxon>
        <taxon>Omphalotaceae</taxon>
        <taxon>Lentinula</taxon>
    </lineage>
</organism>
<dbReference type="SUPFAM" id="SSF57701">
    <property type="entry name" value="Zn2/Cys6 DNA-binding domain"/>
    <property type="match status" value="1"/>
</dbReference>
<protein>
    <recommendedName>
        <fullName evidence="7">Zn(2)-C6 fungal-type domain-containing protein</fullName>
    </recommendedName>
</protein>
<dbReference type="PROSITE" id="PS00463">
    <property type="entry name" value="ZN2_CY6_FUNGAL_1"/>
    <property type="match status" value="1"/>
</dbReference>
<keyword evidence="3" id="KW-0238">DNA-binding</keyword>
<dbReference type="AlphaFoldDB" id="A0A9W9DDL5"/>
<gene>
    <name evidence="8" type="ORF">C8J55DRAFT_529089</name>
</gene>
<feature type="region of interest" description="Disordered" evidence="6">
    <location>
        <begin position="83"/>
        <end position="105"/>
    </location>
</feature>
<dbReference type="Gene3D" id="4.10.240.10">
    <property type="entry name" value="Zn(2)-C6 fungal-type DNA-binding domain"/>
    <property type="match status" value="1"/>
</dbReference>
<comment type="subcellular location">
    <subcellularLocation>
        <location evidence="1">Nucleus</location>
    </subcellularLocation>
</comment>
<keyword evidence="5" id="KW-0539">Nucleus</keyword>
<dbReference type="Pfam" id="PF00172">
    <property type="entry name" value="Zn_clus"/>
    <property type="match status" value="1"/>
</dbReference>
<feature type="domain" description="Zn(2)-C6 fungal-type" evidence="7">
    <location>
        <begin position="36"/>
        <end position="72"/>
    </location>
</feature>
<feature type="compositionally biased region" description="Polar residues" evidence="6">
    <location>
        <begin position="10"/>
        <end position="24"/>
    </location>
</feature>
<keyword evidence="4" id="KW-0804">Transcription</keyword>
<evidence type="ECO:0000256" key="6">
    <source>
        <dbReference type="SAM" id="MobiDB-lite"/>
    </source>
</evidence>
<evidence type="ECO:0000313" key="9">
    <source>
        <dbReference type="Proteomes" id="UP001150238"/>
    </source>
</evidence>
<dbReference type="InterPro" id="IPR051089">
    <property type="entry name" value="prtT"/>
</dbReference>
<dbReference type="GO" id="GO:0000981">
    <property type="term" value="F:DNA-binding transcription factor activity, RNA polymerase II-specific"/>
    <property type="evidence" value="ECO:0007669"/>
    <property type="project" value="InterPro"/>
</dbReference>
<evidence type="ECO:0000256" key="4">
    <source>
        <dbReference type="ARBA" id="ARBA00023163"/>
    </source>
</evidence>
<feature type="compositionally biased region" description="Basic and acidic residues" evidence="6">
    <location>
        <begin position="608"/>
        <end position="620"/>
    </location>
</feature>
<dbReference type="GO" id="GO:0000976">
    <property type="term" value="F:transcription cis-regulatory region binding"/>
    <property type="evidence" value="ECO:0007669"/>
    <property type="project" value="TreeGrafter"/>
</dbReference>
<dbReference type="InterPro" id="IPR036864">
    <property type="entry name" value="Zn2-C6_fun-type_DNA-bd_sf"/>
</dbReference>
<reference evidence="8" key="2">
    <citation type="journal article" date="2023" name="Proc. Natl. Acad. Sci. U.S.A.">
        <title>A global phylogenomic analysis of the shiitake genus Lentinula.</title>
        <authorList>
            <person name="Sierra-Patev S."/>
            <person name="Min B."/>
            <person name="Naranjo-Ortiz M."/>
            <person name="Looney B."/>
            <person name="Konkel Z."/>
            <person name="Slot J.C."/>
            <person name="Sakamoto Y."/>
            <person name="Steenwyk J.L."/>
            <person name="Rokas A."/>
            <person name="Carro J."/>
            <person name="Camarero S."/>
            <person name="Ferreira P."/>
            <person name="Molpeceres G."/>
            <person name="Ruiz-Duenas F.J."/>
            <person name="Serrano A."/>
            <person name="Henrissat B."/>
            <person name="Drula E."/>
            <person name="Hughes K.W."/>
            <person name="Mata J.L."/>
            <person name="Ishikawa N.K."/>
            <person name="Vargas-Isla R."/>
            <person name="Ushijima S."/>
            <person name="Smith C.A."/>
            <person name="Donoghue J."/>
            <person name="Ahrendt S."/>
            <person name="Andreopoulos W."/>
            <person name="He G."/>
            <person name="LaButti K."/>
            <person name="Lipzen A."/>
            <person name="Ng V."/>
            <person name="Riley R."/>
            <person name="Sandor L."/>
            <person name="Barry K."/>
            <person name="Martinez A.T."/>
            <person name="Xiao Y."/>
            <person name="Gibbons J.G."/>
            <person name="Terashima K."/>
            <person name="Grigoriev I.V."/>
            <person name="Hibbett D."/>
        </authorList>
    </citation>
    <scope>NUCLEOTIDE SEQUENCE</scope>
    <source>
        <strain evidence="8">Sp2 HRB7682 ss15</strain>
    </source>
</reference>
<evidence type="ECO:0000259" key="7">
    <source>
        <dbReference type="PROSITE" id="PS50048"/>
    </source>
</evidence>
<dbReference type="CDD" id="cd00067">
    <property type="entry name" value="GAL4"/>
    <property type="match status" value="1"/>
</dbReference>
<dbReference type="PROSITE" id="PS50048">
    <property type="entry name" value="ZN2_CY6_FUNGAL_2"/>
    <property type="match status" value="1"/>
</dbReference>
<dbReference type="CDD" id="cd12148">
    <property type="entry name" value="fungal_TF_MHR"/>
    <property type="match status" value="1"/>
</dbReference>
<evidence type="ECO:0000256" key="2">
    <source>
        <dbReference type="ARBA" id="ARBA00023015"/>
    </source>
</evidence>
<proteinExistence type="predicted"/>
<sequence>MKRTHDRTGMESSTAGPSASTIKTTKLPRKMKSIQACNSCRKHKTRCEILDGVEKPLIRCHRCKVLGVDCSYQTMERSLFETAFPPKPENAPAATCGSRSDTTTSPTISHASHAILHNDIFPNLPHQIWTFLRLPRGTLDWTAPLEAIQELMKHVLGTHDRPPPPPFPNDSLEAILSPDQIDHLIAIFEHNYLPWLNFNLIRDRVSPLLDLTCCVVASRHLGDGTRSAVAPRLQALVTNCVAKMILQSRKSETLESIQCLLILSLWVPVCGADEGSRDGRVLIASAVTMALNMRLNEACELALALRESEARGDEASNQDLSSATDRARLWVALTNVESLLCTGSGRHPLSKRTGAYLKMVALSPDLPGSNLVAGQDLRLRLLAEIFDITEAGIAIRLRSLSDTDVERWHDGFMRVLGSMDRVARIITPLPMVAEFDGFYFKTLHLIERTCRSLILYHACLTARQHFANSGNDNPYWFKQVRPRGLDVLLLWGKESVAVAESVLITFLEADVRLLGTMPDYMFNMIAFASSFVTGVRFLVVQVGVDFPGSIERLLERTISKLNQCSLSSDSATAKSSALITAMLKLWMDRTHIPEEGSREVSPPPYSPYERRSSGHSEQETPRAMSNGFFQSLGSHNPEWSNPGLLRDSTFWNNVSSTHNDY</sequence>
<evidence type="ECO:0000256" key="1">
    <source>
        <dbReference type="ARBA" id="ARBA00004123"/>
    </source>
</evidence>
<accession>A0A9W9DDL5</accession>
<name>A0A9W9DDL5_9AGAR</name>
<dbReference type="GO" id="GO:0005634">
    <property type="term" value="C:nucleus"/>
    <property type="evidence" value="ECO:0007669"/>
    <property type="project" value="UniProtKB-SubCell"/>
</dbReference>
<dbReference type="EMBL" id="JANVFS010000053">
    <property type="protein sequence ID" value="KAJ4465168.1"/>
    <property type="molecule type" value="Genomic_DNA"/>
</dbReference>
<dbReference type="GO" id="GO:0008270">
    <property type="term" value="F:zinc ion binding"/>
    <property type="evidence" value="ECO:0007669"/>
    <property type="project" value="InterPro"/>
</dbReference>
<reference evidence="8" key="1">
    <citation type="submission" date="2022-08" db="EMBL/GenBank/DDBJ databases">
        <authorList>
            <consortium name="DOE Joint Genome Institute"/>
            <person name="Min B."/>
            <person name="Riley R."/>
            <person name="Sierra-Patev S."/>
            <person name="Naranjo-Ortiz M."/>
            <person name="Looney B."/>
            <person name="Konkel Z."/>
            <person name="Slot J.C."/>
            <person name="Sakamoto Y."/>
            <person name="Steenwyk J.L."/>
            <person name="Rokas A."/>
            <person name="Carro J."/>
            <person name="Camarero S."/>
            <person name="Ferreira P."/>
            <person name="Molpeceres G."/>
            <person name="Ruiz-Duenas F.J."/>
            <person name="Serrano A."/>
            <person name="Henrissat B."/>
            <person name="Drula E."/>
            <person name="Hughes K.W."/>
            <person name="Mata J.L."/>
            <person name="Ishikawa N.K."/>
            <person name="Vargas-Isla R."/>
            <person name="Ushijima S."/>
            <person name="Smith C.A."/>
            <person name="Ahrendt S."/>
            <person name="Andreopoulos W."/>
            <person name="He G."/>
            <person name="Labutti K."/>
            <person name="Lipzen A."/>
            <person name="Ng V."/>
            <person name="Sandor L."/>
            <person name="Barry K."/>
            <person name="Martinez A.T."/>
            <person name="Xiao Y."/>
            <person name="Gibbons J.G."/>
            <person name="Terashima K."/>
            <person name="Hibbett D.S."/>
            <person name="Grigoriev I.V."/>
        </authorList>
    </citation>
    <scope>NUCLEOTIDE SEQUENCE</scope>
    <source>
        <strain evidence="8">Sp2 HRB7682 ss15</strain>
    </source>
</reference>
<evidence type="ECO:0000256" key="5">
    <source>
        <dbReference type="ARBA" id="ARBA00023242"/>
    </source>
</evidence>
<dbReference type="PANTHER" id="PTHR31845">
    <property type="entry name" value="FINGER DOMAIN PROTEIN, PUTATIVE-RELATED"/>
    <property type="match status" value="1"/>
</dbReference>